<dbReference type="Proteomes" id="UP000014074">
    <property type="component" value="Unassembled WGS sequence"/>
</dbReference>
<dbReference type="EMBL" id="KB932857">
    <property type="protein sequence ID" value="EOO03138.1"/>
    <property type="molecule type" value="Genomic_DNA"/>
</dbReference>
<organism evidence="2 3">
    <name type="scientific">Phaeoacremonium minimum (strain UCR-PA7)</name>
    <name type="common">Esca disease fungus</name>
    <name type="synonym">Togninia minima</name>
    <dbReference type="NCBI Taxonomy" id="1286976"/>
    <lineage>
        <taxon>Eukaryota</taxon>
        <taxon>Fungi</taxon>
        <taxon>Dikarya</taxon>
        <taxon>Ascomycota</taxon>
        <taxon>Pezizomycotina</taxon>
        <taxon>Sordariomycetes</taxon>
        <taxon>Sordariomycetidae</taxon>
        <taxon>Togniniales</taxon>
        <taxon>Togniniaceae</taxon>
        <taxon>Phaeoacremonium</taxon>
    </lineage>
</organism>
<proteinExistence type="predicted"/>
<keyword evidence="1" id="KW-0472">Membrane</keyword>
<dbReference type="PANTHER" id="PTHR37992">
    <property type="entry name" value="EXPRESSED PROTEIN"/>
    <property type="match status" value="1"/>
</dbReference>
<name>R8BUU2_PHAM7</name>
<feature type="transmembrane region" description="Helical" evidence="1">
    <location>
        <begin position="77"/>
        <end position="94"/>
    </location>
</feature>
<feature type="transmembrane region" description="Helical" evidence="1">
    <location>
        <begin position="157"/>
        <end position="176"/>
    </location>
</feature>
<dbReference type="InterPro" id="IPR013920">
    <property type="entry name" value="DUF1774_fun"/>
</dbReference>
<dbReference type="RefSeq" id="XP_007912139.1">
    <property type="nucleotide sequence ID" value="XM_007913948.1"/>
</dbReference>
<protein>
    <submittedName>
        <fullName evidence="2">Putative atp synthase f0 protein</fullName>
    </submittedName>
</protein>
<dbReference type="AlphaFoldDB" id="R8BUU2"/>
<dbReference type="eggNOG" id="ENOG502REZ6">
    <property type="taxonomic scope" value="Eukaryota"/>
</dbReference>
<feature type="transmembrane region" description="Helical" evidence="1">
    <location>
        <begin position="217"/>
        <end position="233"/>
    </location>
</feature>
<feature type="transmembrane region" description="Helical" evidence="1">
    <location>
        <begin position="239"/>
        <end position="264"/>
    </location>
</feature>
<keyword evidence="1" id="KW-0812">Transmembrane</keyword>
<sequence length="289" mass="33091">MDRLHSINPFAKKETHNPNAVITYKILTILTWLLSVIVSVYYSVEEPHDGFTIRRRIWDQNKLIHTGFTLNNTITEIYWAVVGILQIGYIAHLFSSNVDYVNAACAVGSHFIFNNLLHFAFVMLFVRSHFAWAEVILIINFFNLSSLYFRHNAYPRFIHAPAVTGPLAWTFVAIYWNGAIMVPHPHTLVARIFANIFVWAILVYGAFFIVVYKDYTMGFFLSVLSAALGVGQFQRQLVAFQWIFAFTIMAVLFVFTVVIAVPAWSGREDFWGRRQAPGDTERAPLLADN</sequence>
<feature type="transmembrane region" description="Helical" evidence="1">
    <location>
        <begin position="21"/>
        <end position="42"/>
    </location>
</feature>
<accession>R8BUU2</accession>
<dbReference type="KEGG" id="tmn:UCRPA7_1367"/>
<dbReference type="Pfam" id="PF08611">
    <property type="entry name" value="DUF1774"/>
    <property type="match status" value="1"/>
</dbReference>
<evidence type="ECO:0000256" key="1">
    <source>
        <dbReference type="SAM" id="Phobius"/>
    </source>
</evidence>
<dbReference type="OrthoDB" id="3342455at2759"/>
<keyword evidence="3" id="KW-1185">Reference proteome</keyword>
<gene>
    <name evidence="2" type="ORF">UCRPA7_1367</name>
</gene>
<feature type="transmembrane region" description="Helical" evidence="1">
    <location>
        <begin position="188"/>
        <end position="210"/>
    </location>
</feature>
<feature type="transmembrane region" description="Helical" evidence="1">
    <location>
        <begin position="101"/>
        <end position="124"/>
    </location>
</feature>
<feature type="transmembrane region" description="Helical" evidence="1">
    <location>
        <begin position="130"/>
        <end position="150"/>
    </location>
</feature>
<keyword evidence="1" id="KW-1133">Transmembrane helix</keyword>
<reference evidence="3" key="1">
    <citation type="journal article" date="2013" name="Genome Announc.">
        <title>Draft genome sequence of the ascomycete Phaeoacremonium aleophilum strain UCR-PA7, a causal agent of the esca disease complex in grapevines.</title>
        <authorList>
            <person name="Blanco-Ulate B."/>
            <person name="Rolshausen P."/>
            <person name="Cantu D."/>
        </authorList>
    </citation>
    <scope>NUCLEOTIDE SEQUENCE [LARGE SCALE GENOMIC DNA]</scope>
    <source>
        <strain evidence="3">UCR-PA7</strain>
    </source>
</reference>
<dbReference type="PANTHER" id="PTHR37992:SF1">
    <property type="entry name" value="DUF1774-DOMAIN-CONTAINING PROTEIN"/>
    <property type="match status" value="1"/>
</dbReference>
<dbReference type="HOGENOM" id="CLU_061220_0_0_1"/>
<dbReference type="GeneID" id="19321507"/>
<evidence type="ECO:0000313" key="3">
    <source>
        <dbReference type="Proteomes" id="UP000014074"/>
    </source>
</evidence>
<evidence type="ECO:0000313" key="2">
    <source>
        <dbReference type="EMBL" id="EOO03138.1"/>
    </source>
</evidence>